<dbReference type="EMBL" id="BMKI01000008">
    <property type="protein sequence ID" value="GGC99410.1"/>
    <property type="molecule type" value="Genomic_DNA"/>
</dbReference>
<evidence type="ECO:0000256" key="2">
    <source>
        <dbReference type="SAM" id="Phobius"/>
    </source>
</evidence>
<gene>
    <name evidence="3" type="ORF">GCM10011573_31230</name>
</gene>
<accession>A0ABQ1PLY0</accession>
<evidence type="ECO:0008006" key="5">
    <source>
        <dbReference type="Google" id="ProtNLM"/>
    </source>
</evidence>
<sequence length="195" mass="22000">MKTIIFTKKHIVITIVLIFLLALMIITVWFTGISAKQAEVGKIQKDIHGLESEVAELRQTSQTLSGKKNLLDSAIVNELPRFSKGIQIQEYLSSLEQKVAKNKIQLKQITAEDTLLFSSPSDPTKKVYSSKIVLDYSAAGKNELFAFIQALENDQRFIKVTDYSYTFGSGEGDQSMFESTLLFNLYYLNVAEEQE</sequence>
<dbReference type="InterPro" id="IPR014717">
    <property type="entry name" value="Transl_elong_EF1B/ribsomal_bS6"/>
</dbReference>
<dbReference type="Gene3D" id="3.30.70.60">
    <property type="match status" value="1"/>
</dbReference>
<keyword evidence="2" id="KW-0472">Membrane</keyword>
<dbReference type="Proteomes" id="UP000630615">
    <property type="component" value="Unassembled WGS sequence"/>
</dbReference>
<evidence type="ECO:0000313" key="3">
    <source>
        <dbReference type="EMBL" id="GGC99410.1"/>
    </source>
</evidence>
<organism evidence="3 4">
    <name type="scientific">Enterococcus wangshanyuanii</name>
    <dbReference type="NCBI Taxonomy" id="2005703"/>
    <lineage>
        <taxon>Bacteria</taxon>
        <taxon>Bacillati</taxon>
        <taxon>Bacillota</taxon>
        <taxon>Bacilli</taxon>
        <taxon>Lactobacillales</taxon>
        <taxon>Enterococcaceae</taxon>
        <taxon>Enterococcus</taxon>
    </lineage>
</organism>
<feature type="transmembrane region" description="Helical" evidence="2">
    <location>
        <begin position="12"/>
        <end position="32"/>
    </location>
</feature>
<dbReference type="RefSeq" id="WP_088269610.1">
    <property type="nucleotide sequence ID" value="NZ_BMKI01000008.1"/>
</dbReference>
<keyword evidence="2" id="KW-1133">Transmembrane helix</keyword>
<evidence type="ECO:0000256" key="1">
    <source>
        <dbReference type="SAM" id="Coils"/>
    </source>
</evidence>
<reference evidence="4" key="1">
    <citation type="journal article" date="2019" name="Int. J. Syst. Evol. Microbiol.">
        <title>The Global Catalogue of Microorganisms (GCM) 10K type strain sequencing project: providing services to taxonomists for standard genome sequencing and annotation.</title>
        <authorList>
            <consortium name="The Broad Institute Genomics Platform"/>
            <consortium name="The Broad Institute Genome Sequencing Center for Infectious Disease"/>
            <person name="Wu L."/>
            <person name="Ma J."/>
        </authorList>
    </citation>
    <scope>NUCLEOTIDE SEQUENCE [LARGE SCALE GENOMIC DNA]</scope>
    <source>
        <strain evidence="4">CGMCC 1.15942</strain>
    </source>
</reference>
<comment type="caution">
    <text evidence="3">The sequence shown here is derived from an EMBL/GenBank/DDBJ whole genome shotgun (WGS) entry which is preliminary data.</text>
</comment>
<keyword evidence="1" id="KW-0175">Coiled coil</keyword>
<keyword evidence="4" id="KW-1185">Reference proteome</keyword>
<feature type="coiled-coil region" evidence="1">
    <location>
        <begin position="40"/>
        <end position="67"/>
    </location>
</feature>
<name>A0ABQ1PLY0_9ENTE</name>
<evidence type="ECO:0000313" key="4">
    <source>
        <dbReference type="Proteomes" id="UP000630615"/>
    </source>
</evidence>
<keyword evidence="2" id="KW-0812">Transmembrane</keyword>
<proteinExistence type="predicted"/>
<protein>
    <recommendedName>
        <fullName evidence="5">Tfp pilus assembly protein PilO</fullName>
    </recommendedName>
</protein>